<organism evidence="2 3">
    <name type="scientific">Linum trigynum</name>
    <dbReference type="NCBI Taxonomy" id="586398"/>
    <lineage>
        <taxon>Eukaryota</taxon>
        <taxon>Viridiplantae</taxon>
        <taxon>Streptophyta</taxon>
        <taxon>Embryophyta</taxon>
        <taxon>Tracheophyta</taxon>
        <taxon>Spermatophyta</taxon>
        <taxon>Magnoliopsida</taxon>
        <taxon>eudicotyledons</taxon>
        <taxon>Gunneridae</taxon>
        <taxon>Pentapetalae</taxon>
        <taxon>rosids</taxon>
        <taxon>fabids</taxon>
        <taxon>Malpighiales</taxon>
        <taxon>Linaceae</taxon>
        <taxon>Linum</taxon>
    </lineage>
</organism>
<protein>
    <submittedName>
        <fullName evidence="2">Uncharacterized protein</fullName>
    </submittedName>
</protein>
<feature type="compositionally biased region" description="Basic residues" evidence="1">
    <location>
        <begin position="81"/>
        <end position="97"/>
    </location>
</feature>
<dbReference type="Proteomes" id="UP001497516">
    <property type="component" value="Chromosome 3"/>
</dbReference>
<gene>
    <name evidence="2" type="ORF">LTRI10_LOCUS15894</name>
</gene>
<dbReference type="EMBL" id="OZ034816">
    <property type="protein sequence ID" value="CAL1374000.1"/>
    <property type="molecule type" value="Genomic_DNA"/>
</dbReference>
<evidence type="ECO:0000313" key="2">
    <source>
        <dbReference type="EMBL" id="CAL1374000.1"/>
    </source>
</evidence>
<dbReference type="AlphaFoldDB" id="A0AAV2DJB9"/>
<keyword evidence="3" id="KW-1185">Reference proteome</keyword>
<evidence type="ECO:0000313" key="3">
    <source>
        <dbReference type="Proteomes" id="UP001497516"/>
    </source>
</evidence>
<sequence>MAEQPSRGRRTKSLITFERIDDKPLDSTSLLLFSSVPSAPSGWDSSGSVLARFDALAGGIEFVTGVVQTKGRRIGVGEGRRRTKSKGGRRGIRVRGR</sequence>
<accession>A0AAV2DJB9</accession>
<name>A0AAV2DJB9_9ROSI</name>
<proteinExistence type="predicted"/>
<feature type="region of interest" description="Disordered" evidence="1">
    <location>
        <begin position="74"/>
        <end position="97"/>
    </location>
</feature>
<evidence type="ECO:0000256" key="1">
    <source>
        <dbReference type="SAM" id="MobiDB-lite"/>
    </source>
</evidence>
<reference evidence="2 3" key="1">
    <citation type="submission" date="2024-04" db="EMBL/GenBank/DDBJ databases">
        <authorList>
            <person name="Fracassetti M."/>
        </authorList>
    </citation>
    <scope>NUCLEOTIDE SEQUENCE [LARGE SCALE GENOMIC DNA]</scope>
</reference>